<feature type="transmembrane region" description="Helical" evidence="6">
    <location>
        <begin position="390"/>
        <end position="416"/>
    </location>
</feature>
<evidence type="ECO:0000313" key="10">
    <source>
        <dbReference type="Proteomes" id="UP001198242"/>
    </source>
</evidence>
<dbReference type="Gene3D" id="3.60.15.10">
    <property type="entry name" value="Ribonuclease Z/Hydroxyacylglutathione hydrolase-like"/>
    <property type="match status" value="1"/>
</dbReference>
<dbReference type="Proteomes" id="UP001198242">
    <property type="component" value="Unassembled WGS sequence"/>
</dbReference>
<feature type="transmembrane region" description="Helical" evidence="6">
    <location>
        <begin position="312"/>
        <end position="345"/>
    </location>
</feature>
<feature type="transmembrane region" description="Helical" evidence="6">
    <location>
        <begin position="268"/>
        <end position="300"/>
    </location>
</feature>
<feature type="transmembrane region" description="Helical" evidence="6">
    <location>
        <begin position="365"/>
        <end position="384"/>
    </location>
</feature>
<sequence>MVEYIKIAVFFSIGVYIYERIDIAFALIFLLSLIMVLTVVSVFKHKFNTKILVMMTALVMGTVLCNAQVSENAHDLYKYEGRYVTAVGRVCEIPQDSEEDENVRYVIDVRKVNNEKVRDKILLTSDNKLEYGDTVTFSGFINELPEKLNRNGFDYKKYYKKLGIFFKSYSSEVKLSDEVIKDYSPYAINNSFKNSISKLIDKHYKGDYNAIMKAVLIGDKKEFSDDFDKILTKTGTKRYFYSSYLHIMLLMSLITLVLGIFKKRTRDILTVFLLIIYAFANANNTVSVRLAVMISVIIFTESKFGRKYYPDIVGITLLAVGAANPIMLFDAGFVMSVLSAIMIYYFYDCVHGKLKFIHIKYIRRLFAIGIICTIGLLPVSAYFFGAVSIYSIVLSIIMLPCVTVIMVLAPILLVMLAVFNTAPLFKQAVDCVLFILKLVPTISYKLGLVSHTVAKPNLLLLIIYTLAVVGGVKYIKKKNSQMRIAIFVLAALMTSYVIGEVISTNNVEITFVNVGQGDGAVIQAPYRFNVLIDGGGGNSYSDYNPGEKVYLDYLETEGITKADSAFVSHYHQDHVQGIIAAMENIKVRNLFLPDNMEGSEWRVALENTARENGTTVHYISQETLLTYNNGMTIRIIPPSNKTGLSDDENDTSYVYYVEYKGFSATFTGDMSAFAEKNLIDDGKADKTNLLKVAHHGSNTATCEEWVEKLTPEYAVISVGENNPYNLPNDDVLERLENAQVFRTDYDGDIKFIIHKNGSAETDIYNRR</sequence>
<dbReference type="GO" id="GO:0005886">
    <property type="term" value="C:plasma membrane"/>
    <property type="evidence" value="ECO:0007669"/>
    <property type="project" value="UniProtKB-SubCell"/>
</dbReference>
<dbReference type="Pfam" id="PF03772">
    <property type="entry name" value="Competence"/>
    <property type="match status" value="1"/>
</dbReference>
<dbReference type="PANTHER" id="PTHR30619">
    <property type="entry name" value="DNA INTERNALIZATION/COMPETENCE PROTEIN COMEC/REC2"/>
    <property type="match status" value="1"/>
</dbReference>
<name>A0AAE3J8X8_9FIRM</name>
<gene>
    <name evidence="9" type="ORF">LKE05_04170</name>
</gene>
<reference evidence="9 10" key="1">
    <citation type="submission" date="2021-10" db="EMBL/GenBank/DDBJ databases">
        <title>Anaerobic single-cell dispensing facilitates the cultivation of human gut bacteria.</title>
        <authorList>
            <person name="Afrizal A."/>
        </authorList>
    </citation>
    <scope>NUCLEOTIDE SEQUENCE [LARGE SCALE GENOMIC DNA]</scope>
    <source>
        <strain evidence="9 10">CLA-AA-H232</strain>
    </source>
</reference>
<dbReference type="GO" id="GO:0030420">
    <property type="term" value="P:establishment of competence for transformation"/>
    <property type="evidence" value="ECO:0007669"/>
    <property type="project" value="InterPro"/>
</dbReference>
<comment type="subcellular location">
    <subcellularLocation>
        <location evidence="1">Cell membrane</location>
        <topology evidence="1">Multi-pass membrane protein</topology>
    </subcellularLocation>
</comment>
<organism evidence="9 10">
    <name type="scientific">Hominilimicola fabiformis</name>
    <dbReference type="NCBI Taxonomy" id="2885356"/>
    <lineage>
        <taxon>Bacteria</taxon>
        <taxon>Bacillati</taxon>
        <taxon>Bacillota</taxon>
        <taxon>Clostridia</taxon>
        <taxon>Eubacteriales</taxon>
        <taxon>Oscillospiraceae</taxon>
        <taxon>Hominilimicola</taxon>
    </lineage>
</organism>
<evidence type="ECO:0000259" key="8">
    <source>
        <dbReference type="Pfam" id="PF13567"/>
    </source>
</evidence>
<dbReference type="InterPro" id="IPR036866">
    <property type="entry name" value="RibonucZ/Hydroxyglut_hydro"/>
</dbReference>
<evidence type="ECO:0000256" key="2">
    <source>
        <dbReference type="ARBA" id="ARBA00022475"/>
    </source>
</evidence>
<dbReference type="InterPro" id="IPR035681">
    <property type="entry name" value="ComA-like_MBL"/>
</dbReference>
<evidence type="ECO:0000259" key="7">
    <source>
        <dbReference type="Pfam" id="PF03772"/>
    </source>
</evidence>
<feature type="transmembrane region" description="Helical" evidence="6">
    <location>
        <begin position="482"/>
        <end position="499"/>
    </location>
</feature>
<dbReference type="SUPFAM" id="SSF56281">
    <property type="entry name" value="Metallo-hydrolase/oxidoreductase"/>
    <property type="match status" value="1"/>
</dbReference>
<dbReference type="AlphaFoldDB" id="A0AAE3J8X8"/>
<dbReference type="CDD" id="cd07731">
    <property type="entry name" value="ComA-like_MBL-fold"/>
    <property type="match status" value="1"/>
</dbReference>
<evidence type="ECO:0000256" key="3">
    <source>
        <dbReference type="ARBA" id="ARBA00022692"/>
    </source>
</evidence>
<evidence type="ECO:0000256" key="1">
    <source>
        <dbReference type="ARBA" id="ARBA00004651"/>
    </source>
</evidence>
<proteinExistence type="predicted"/>
<feature type="domain" description="DUF4131" evidence="8">
    <location>
        <begin position="26"/>
        <end position="172"/>
    </location>
</feature>
<feature type="domain" description="ComEC/Rec2-related protein" evidence="7">
    <location>
        <begin position="216"/>
        <end position="477"/>
    </location>
</feature>
<accession>A0AAE3J8X8</accession>
<dbReference type="InterPro" id="IPR004477">
    <property type="entry name" value="ComEC_N"/>
</dbReference>
<dbReference type="NCBIfam" id="TIGR00361">
    <property type="entry name" value="ComEC_Rec2"/>
    <property type="match status" value="1"/>
</dbReference>
<dbReference type="Pfam" id="PF13567">
    <property type="entry name" value="DUF4131"/>
    <property type="match status" value="1"/>
</dbReference>
<evidence type="ECO:0000256" key="4">
    <source>
        <dbReference type="ARBA" id="ARBA00022989"/>
    </source>
</evidence>
<keyword evidence="10" id="KW-1185">Reference proteome</keyword>
<feature type="transmembrane region" description="Helical" evidence="6">
    <location>
        <begin position="23"/>
        <end position="43"/>
    </location>
</feature>
<keyword evidence="2" id="KW-1003">Cell membrane</keyword>
<keyword evidence="5 6" id="KW-0472">Membrane</keyword>
<keyword evidence="4 6" id="KW-1133">Transmembrane helix</keyword>
<evidence type="ECO:0000313" key="9">
    <source>
        <dbReference type="EMBL" id="MCC2209992.1"/>
    </source>
</evidence>
<dbReference type="InterPro" id="IPR025405">
    <property type="entry name" value="DUF4131"/>
</dbReference>
<feature type="transmembrane region" description="Helical" evidence="6">
    <location>
        <begin position="239"/>
        <end position="261"/>
    </location>
</feature>
<keyword evidence="3 6" id="KW-0812">Transmembrane</keyword>
<dbReference type="InterPro" id="IPR052159">
    <property type="entry name" value="Competence_DNA_uptake"/>
</dbReference>
<feature type="transmembrane region" description="Helical" evidence="6">
    <location>
        <begin position="458"/>
        <end position="475"/>
    </location>
</feature>
<evidence type="ECO:0000256" key="5">
    <source>
        <dbReference type="ARBA" id="ARBA00023136"/>
    </source>
</evidence>
<dbReference type="RefSeq" id="WP_308456023.1">
    <property type="nucleotide sequence ID" value="NZ_JAJEQM010000004.1"/>
</dbReference>
<dbReference type="PANTHER" id="PTHR30619:SF7">
    <property type="entry name" value="BETA-LACTAMASE DOMAIN PROTEIN"/>
    <property type="match status" value="1"/>
</dbReference>
<comment type="caution">
    <text evidence="9">The sequence shown here is derived from an EMBL/GenBank/DDBJ whole genome shotgun (WGS) entry which is preliminary data.</text>
</comment>
<feature type="transmembrane region" description="Helical" evidence="6">
    <location>
        <begin position="428"/>
        <end position="446"/>
    </location>
</feature>
<protein>
    <submittedName>
        <fullName evidence="9">DNA internalization-related competence protein ComEC/Rec2</fullName>
    </submittedName>
</protein>
<dbReference type="InterPro" id="IPR004797">
    <property type="entry name" value="Competence_ComEC/Rec2"/>
</dbReference>
<dbReference type="EMBL" id="JAJEQM010000004">
    <property type="protein sequence ID" value="MCC2209992.1"/>
    <property type="molecule type" value="Genomic_DNA"/>
</dbReference>
<evidence type="ECO:0000256" key="6">
    <source>
        <dbReference type="SAM" id="Phobius"/>
    </source>
</evidence>